<feature type="domain" description="Peptidase S9 prolyl oligopeptidase catalytic" evidence="1">
    <location>
        <begin position="5"/>
        <end position="98"/>
    </location>
</feature>
<protein>
    <recommendedName>
        <fullName evidence="1">Peptidase S9 prolyl oligopeptidase catalytic domain-containing protein</fullName>
    </recommendedName>
</protein>
<dbReference type="Pfam" id="PF00326">
    <property type="entry name" value="Peptidase_S9"/>
    <property type="match status" value="1"/>
</dbReference>
<name>A0A383ERH2_9ZZZZ</name>
<organism evidence="2">
    <name type="scientific">marine metagenome</name>
    <dbReference type="NCBI Taxonomy" id="408172"/>
    <lineage>
        <taxon>unclassified sequences</taxon>
        <taxon>metagenomes</taxon>
        <taxon>ecological metagenomes</taxon>
    </lineage>
</organism>
<dbReference type="AlphaFoldDB" id="A0A383ERH2"/>
<dbReference type="Gene3D" id="3.40.50.1820">
    <property type="entry name" value="alpha/beta hydrolase"/>
    <property type="match status" value="1"/>
</dbReference>
<dbReference type="SUPFAM" id="SSF53474">
    <property type="entry name" value="alpha/beta-Hydrolases"/>
    <property type="match status" value="1"/>
</dbReference>
<evidence type="ECO:0000313" key="2">
    <source>
        <dbReference type="EMBL" id="SVE58845.1"/>
    </source>
</evidence>
<gene>
    <name evidence="2" type="ORF">METZ01_LOCUS511699</name>
</gene>
<dbReference type="PANTHER" id="PTHR12277:SF81">
    <property type="entry name" value="PROTEIN ABHD13"/>
    <property type="match status" value="1"/>
</dbReference>
<dbReference type="PANTHER" id="PTHR12277">
    <property type="entry name" value="ALPHA/BETA HYDROLASE DOMAIN-CONTAINING PROTEIN"/>
    <property type="match status" value="1"/>
</dbReference>
<feature type="non-terminal residue" evidence="2">
    <location>
        <position position="1"/>
    </location>
</feature>
<dbReference type="InterPro" id="IPR029058">
    <property type="entry name" value="AB_hydrolase_fold"/>
</dbReference>
<reference evidence="2" key="1">
    <citation type="submission" date="2018-05" db="EMBL/GenBank/DDBJ databases">
        <authorList>
            <person name="Lanie J.A."/>
            <person name="Ng W.-L."/>
            <person name="Kazmierczak K.M."/>
            <person name="Andrzejewski T.M."/>
            <person name="Davidsen T.M."/>
            <person name="Wayne K.J."/>
            <person name="Tettelin H."/>
            <person name="Glass J.I."/>
            <person name="Rusch D."/>
            <person name="Podicherti R."/>
            <person name="Tsui H.-C.T."/>
            <person name="Winkler M.E."/>
        </authorList>
    </citation>
    <scope>NUCLEOTIDE SEQUENCE</scope>
</reference>
<accession>A0A383ERH2</accession>
<proteinExistence type="predicted"/>
<evidence type="ECO:0000259" key="1">
    <source>
        <dbReference type="Pfam" id="PF00326"/>
    </source>
</evidence>
<dbReference type="GO" id="GO:0006508">
    <property type="term" value="P:proteolysis"/>
    <property type="evidence" value="ECO:0007669"/>
    <property type="project" value="InterPro"/>
</dbReference>
<dbReference type="GO" id="GO:0008236">
    <property type="term" value="F:serine-type peptidase activity"/>
    <property type="evidence" value="ECO:0007669"/>
    <property type="project" value="InterPro"/>
</dbReference>
<sequence length="134" mass="15462">NMKGIQDKNIILYGESLGAAIAIEIAQNKRYAGVILESPFTSMINMGKKYYPFFPVSFLLKDKYESYKKISKVSVPVLIMHGKVDKIVPYAMGKKMYELANQPKFFYSQEYGEHMVDYDKELLLALRQFIKSLN</sequence>
<dbReference type="InterPro" id="IPR001375">
    <property type="entry name" value="Peptidase_S9_cat"/>
</dbReference>
<dbReference type="EMBL" id="UINC01227804">
    <property type="protein sequence ID" value="SVE58845.1"/>
    <property type="molecule type" value="Genomic_DNA"/>
</dbReference>